<dbReference type="Proteomes" id="UP000594903">
    <property type="component" value="Chromosome"/>
</dbReference>
<keyword evidence="1" id="KW-0472">Membrane</keyword>
<feature type="transmembrane region" description="Helical" evidence="1">
    <location>
        <begin position="52"/>
        <end position="73"/>
    </location>
</feature>
<gene>
    <name evidence="2" type="ORF">I6G29_04795</name>
    <name evidence="3" type="ORF">NCTC11997_01011</name>
</gene>
<feature type="transmembrane region" description="Helical" evidence="1">
    <location>
        <begin position="20"/>
        <end position="40"/>
    </location>
</feature>
<dbReference type="OrthoDB" id="8909769at2"/>
<evidence type="ECO:0000256" key="1">
    <source>
        <dbReference type="SAM" id="Phobius"/>
    </source>
</evidence>
<proteinExistence type="predicted"/>
<protein>
    <submittedName>
        <fullName evidence="2">DUF5368 domain-containing protein</fullName>
    </submittedName>
</protein>
<name>A0A378XFU2_9BURK</name>
<dbReference type="Proteomes" id="UP000254603">
    <property type="component" value="Unassembled WGS sequence"/>
</dbReference>
<feature type="transmembrane region" description="Helical" evidence="1">
    <location>
        <begin position="85"/>
        <end position="111"/>
    </location>
</feature>
<sequence length="116" mass="12431">MQSLDPVVFLAVFQEMLGFLLWILLAVIIIGTAAFVILLLKERSIATKRLVVSQLIGLFGGVLALILMAKVSSSGFTDAGGPVDWLLIGIIYGLGFIGTTILCYTFAGYFLSSKKA</sequence>
<dbReference type="STRING" id="1122619.GCA_000373745_01861"/>
<reference evidence="2 5" key="2">
    <citation type="submission" date="2020-12" db="EMBL/GenBank/DDBJ databases">
        <title>FDA dAtabase for Regulatory Grade micrObial Sequences (FDA-ARGOS): Supporting development and validation of Infectious Disease Dx tests.</title>
        <authorList>
            <person name="Sproer C."/>
            <person name="Gronow S."/>
            <person name="Severitt S."/>
            <person name="Schroder I."/>
            <person name="Tallon L."/>
            <person name="Sadzewicz L."/>
            <person name="Zhao X."/>
            <person name="Boylan J."/>
            <person name="Ott S."/>
            <person name="Bowen H."/>
            <person name="Vavikolanu K."/>
            <person name="Mehta A."/>
            <person name="Aluvathingal J."/>
            <person name="Nadendla S."/>
            <person name="Lowell S."/>
            <person name="Myers T."/>
            <person name="Yan Y."/>
            <person name="Sichtig H."/>
        </authorList>
    </citation>
    <scope>NUCLEOTIDE SEQUENCE [LARGE SCALE GENOMIC DNA]</scope>
    <source>
        <strain evidence="2 5">FDAARGOS_872</strain>
    </source>
</reference>
<dbReference type="Pfam" id="PF17336">
    <property type="entry name" value="DUF5368"/>
    <property type="match status" value="1"/>
</dbReference>
<accession>A0A378XFU2</accession>
<keyword evidence="1" id="KW-0812">Transmembrane</keyword>
<dbReference type="InterPro" id="IPR035308">
    <property type="entry name" value="DUF5368"/>
</dbReference>
<keyword evidence="5" id="KW-1185">Reference proteome</keyword>
<dbReference type="RefSeq" id="WP_018575044.1">
    <property type="nucleotide sequence ID" value="NZ_CP065725.1"/>
</dbReference>
<dbReference type="AlphaFoldDB" id="A0A378XFU2"/>
<dbReference type="EMBL" id="UGSB01000001">
    <property type="protein sequence ID" value="SUA53045.1"/>
    <property type="molecule type" value="Genomic_DNA"/>
</dbReference>
<evidence type="ECO:0000313" key="4">
    <source>
        <dbReference type="Proteomes" id="UP000254603"/>
    </source>
</evidence>
<reference evidence="3 4" key="1">
    <citation type="submission" date="2018-06" db="EMBL/GenBank/DDBJ databases">
        <authorList>
            <consortium name="Pathogen Informatics"/>
            <person name="Doyle S."/>
        </authorList>
    </citation>
    <scope>NUCLEOTIDE SEQUENCE [LARGE SCALE GENOMIC DNA]</scope>
    <source>
        <strain evidence="3 4">NCTC11997</strain>
    </source>
</reference>
<evidence type="ECO:0000313" key="2">
    <source>
        <dbReference type="EMBL" id="QPT40882.1"/>
    </source>
</evidence>
<evidence type="ECO:0000313" key="3">
    <source>
        <dbReference type="EMBL" id="SUA53045.1"/>
    </source>
</evidence>
<organism evidence="3 4">
    <name type="scientific">Oligella ureolytica</name>
    <dbReference type="NCBI Taxonomy" id="90244"/>
    <lineage>
        <taxon>Bacteria</taxon>
        <taxon>Pseudomonadati</taxon>
        <taxon>Pseudomonadota</taxon>
        <taxon>Betaproteobacteria</taxon>
        <taxon>Burkholderiales</taxon>
        <taxon>Alcaligenaceae</taxon>
        <taxon>Oligella</taxon>
    </lineage>
</organism>
<evidence type="ECO:0000313" key="5">
    <source>
        <dbReference type="Proteomes" id="UP000594903"/>
    </source>
</evidence>
<keyword evidence="1" id="KW-1133">Transmembrane helix</keyword>
<dbReference type="EMBL" id="CP065725">
    <property type="protein sequence ID" value="QPT40882.1"/>
    <property type="molecule type" value="Genomic_DNA"/>
</dbReference>